<dbReference type="AlphaFoldDB" id="A0AAE1M7F6"/>
<dbReference type="InterPro" id="IPR050936">
    <property type="entry name" value="AP-1-like"/>
</dbReference>
<evidence type="ECO:0000256" key="2">
    <source>
        <dbReference type="ARBA" id="ARBA00007163"/>
    </source>
</evidence>
<feature type="compositionally biased region" description="Acidic residues" evidence="8">
    <location>
        <begin position="50"/>
        <end position="65"/>
    </location>
</feature>
<dbReference type="RefSeq" id="XP_062758076.1">
    <property type="nucleotide sequence ID" value="XM_062897255.1"/>
</dbReference>
<dbReference type="GeneID" id="87917159"/>
<keyword evidence="5" id="KW-0804">Transcription</keyword>
<reference evidence="9" key="1">
    <citation type="submission" date="2023-11" db="EMBL/GenBank/DDBJ databases">
        <title>The genome sequences of three competitors of mushroom-forming fungi.</title>
        <authorList>
            <person name="Beijen E."/>
            <person name="Ohm R.A."/>
        </authorList>
    </citation>
    <scope>NUCLEOTIDE SEQUENCE</scope>
    <source>
        <strain evidence="9">CBS 100526</strain>
    </source>
</reference>
<evidence type="ECO:0000256" key="7">
    <source>
        <dbReference type="SAM" id="Coils"/>
    </source>
</evidence>
<dbReference type="PANTHER" id="PTHR40621">
    <property type="entry name" value="TRANSCRIPTION FACTOR KAPC-RELATED"/>
    <property type="match status" value="1"/>
</dbReference>
<feature type="region of interest" description="Disordered" evidence="8">
    <location>
        <begin position="1"/>
        <end position="87"/>
    </location>
</feature>
<dbReference type="InterPro" id="IPR046347">
    <property type="entry name" value="bZIP_sf"/>
</dbReference>
<protein>
    <recommendedName>
        <fullName evidence="11">BZIP domain-containing protein</fullName>
    </recommendedName>
</protein>
<dbReference type="Proteomes" id="UP001273209">
    <property type="component" value="Unassembled WGS sequence"/>
</dbReference>
<dbReference type="GO" id="GO:0090575">
    <property type="term" value="C:RNA polymerase II transcription regulator complex"/>
    <property type="evidence" value="ECO:0007669"/>
    <property type="project" value="TreeGrafter"/>
</dbReference>
<organism evidence="9 10">
    <name type="scientific">Trichoderma aggressivum f. europaeum</name>
    <dbReference type="NCBI Taxonomy" id="173218"/>
    <lineage>
        <taxon>Eukaryota</taxon>
        <taxon>Fungi</taxon>
        <taxon>Dikarya</taxon>
        <taxon>Ascomycota</taxon>
        <taxon>Pezizomycotina</taxon>
        <taxon>Sordariomycetes</taxon>
        <taxon>Hypocreomycetidae</taxon>
        <taxon>Hypocreales</taxon>
        <taxon>Hypocreaceae</taxon>
        <taxon>Trichoderma</taxon>
    </lineage>
</organism>
<feature type="region of interest" description="Disordered" evidence="8">
    <location>
        <begin position="117"/>
        <end position="136"/>
    </location>
</feature>
<keyword evidence="10" id="KW-1185">Reference proteome</keyword>
<evidence type="ECO:0000256" key="4">
    <source>
        <dbReference type="ARBA" id="ARBA00023125"/>
    </source>
</evidence>
<evidence type="ECO:0000256" key="5">
    <source>
        <dbReference type="ARBA" id="ARBA00023163"/>
    </source>
</evidence>
<evidence type="ECO:0000256" key="6">
    <source>
        <dbReference type="ARBA" id="ARBA00023242"/>
    </source>
</evidence>
<dbReference type="PANTHER" id="PTHR40621:SF11">
    <property type="entry name" value="TRANSCRIPTION FACTOR KAPC-RELATED"/>
    <property type="match status" value="1"/>
</dbReference>
<dbReference type="EMBL" id="JAWRVG010000008">
    <property type="protein sequence ID" value="KAK4078678.1"/>
    <property type="molecule type" value="Genomic_DNA"/>
</dbReference>
<keyword evidence="3" id="KW-0805">Transcription regulation</keyword>
<comment type="subcellular location">
    <subcellularLocation>
        <location evidence="1">Nucleus</location>
    </subcellularLocation>
</comment>
<dbReference type="CDD" id="cd14688">
    <property type="entry name" value="bZIP_YAP"/>
    <property type="match status" value="1"/>
</dbReference>
<feature type="region of interest" description="Disordered" evidence="8">
    <location>
        <begin position="227"/>
        <end position="249"/>
    </location>
</feature>
<evidence type="ECO:0000313" key="10">
    <source>
        <dbReference type="Proteomes" id="UP001273209"/>
    </source>
</evidence>
<name>A0AAE1M7F6_9HYPO</name>
<accession>A0AAE1M7F6</accession>
<keyword evidence="4" id="KW-0238">DNA-binding</keyword>
<dbReference type="GO" id="GO:0001228">
    <property type="term" value="F:DNA-binding transcription activator activity, RNA polymerase II-specific"/>
    <property type="evidence" value="ECO:0007669"/>
    <property type="project" value="TreeGrafter"/>
</dbReference>
<gene>
    <name evidence="9" type="ORF">Triagg1_3009</name>
</gene>
<feature type="coiled-coil region" evidence="7">
    <location>
        <begin position="186"/>
        <end position="213"/>
    </location>
</feature>
<comment type="caution">
    <text evidence="9">The sequence shown here is derived from an EMBL/GenBank/DDBJ whole genome shotgun (WGS) entry which is preliminary data.</text>
</comment>
<keyword evidence="7" id="KW-0175">Coiled coil</keyword>
<dbReference type="Gene3D" id="1.20.5.170">
    <property type="match status" value="1"/>
</dbReference>
<comment type="similarity">
    <text evidence="2">Belongs to the bZIP family.</text>
</comment>
<evidence type="ECO:0000256" key="8">
    <source>
        <dbReference type="SAM" id="MobiDB-lite"/>
    </source>
</evidence>
<sequence length="508" mass="56518">MADAEGADGERPSFTTFWKRVKQKEKGEAGDQHKKKGKTSASPSSTAELQQDEAEAEAGEEDQDPDGFRWGERRALECEEGSSSAEETWIGHVHSNTSNAESGALFNDYRRQSSQCYGRVPSSRELGRTRSKVHKKKMEAELRLRAADEDAGETAKDADAKDKAQLRRAQVRKAQIQHRQRKANYVKQLELDVSQLRDLITQAQQETSQMLKENNGIRDLIRRTEPVQQHTYPQQADSTYFSNTDSPGTRLGGNTSELDTQEWLTGGHLSDLDLNQNPLMPSTSNDAELFGHINLDDITVSLGINDLLGTPCFTVSNPSTGSSVQGYASPPSFENPPLTPPLTPQQEQIVINWILALENICWDHFQSNDFHSHVPGETEGGNNHILTATSLMMNAAPASIFTDRQVFAGIDPTTTQAPTFQWQATGISISSLWALARFEVDPTEISPAQIWFDLASKYSYELLFADGLLTTLLVELRPFIRCIEFGAAINRQLYHDIIERMIGLPPVV</sequence>
<dbReference type="GO" id="GO:0000976">
    <property type="term" value="F:transcription cis-regulatory region binding"/>
    <property type="evidence" value="ECO:0007669"/>
    <property type="project" value="InterPro"/>
</dbReference>
<dbReference type="SUPFAM" id="SSF57959">
    <property type="entry name" value="Leucine zipper domain"/>
    <property type="match status" value="1"/>
</dbReference>
<evidence type="ECO:0008006" key="11">
    <source>
        <dbReference type="Google" id="ProtNLM"/>
    </source>
</evidence>
<evidence type="ECO:0000256" key="1">
    <source>
        <dbReference type="ARBA" id="ARBA00004123"/>
    </source>
</evidence>
<feature type="region of interest" description="Disordered" evidence="8">
    <location>
        <begin position="321"/>
        <end position="341"/>
    </location>
</feature>
<keyword evidence="6" id="KW-0539">Nucleus</keyword>
<feature type="compositionally biased region" description="Basic and acidic residues" evidence="8">
    <location>
        <begin position="66"/>
        <end position="77"/>
    </location>
</feature>
<proteinExistence type="inferred from homology"/>
<evidence type="ECO:0000313" key="9">
    <source>
        <dbReference type="EMBL" id="KAK4078678.1"/>
    </source>
</evidence>
<evidence type="ECO:0000256" key="3">
    <source>
        <dbReference type="ARBA" id="ARBA00023015"/>
    </source>
</evidence>